<dbReference type="AlphaFoldDB" id="A0A4C1VCT1"/>
<reference evidence="1 2" key="1">
    <citation type="journal article" date="2019" name="Commun. Biol.">
        <title>The bagworm genome reveals a unique fibroin gene that provides high tensile strength.</title>
        <authorList>
            <person name="Kono N."/>
            <person name="Nakamura H."/>
            <person name="Ohtoshi R."/>
            <person name="Tomita M."/>
            <person name="Numata K."/>
            <person name="Arakawa K."/>
        </authorList>
    </citation>
    <scope>NUCLEOTIDE SEQUENCE [LARGE SCALE GENOMIC DNA]</scope>
</reference>
<comment type="caution">
    <text evidence="1">The sequence shown here is derived from an EMBL/GenBank/DDBJ whole genome shotgun (WGS) entry which is preliminary data.</text>
</comment>
<accession>A0A4C1VCT1</accession>
<gene>
    <name evidence="1" type="ORF">EVAR_35246_1</name>
</gene>
<organism evidence="1 2">
    <name type="scientific">Eumeta variegata</name>
    <name type="common">Bagworm moth</name>
    <name type="synonym">Eumeta japonica</name>
    <dbReference type="NCBI Taxonomy" id="151549"/>
    <lineage>
        <taxon>Eukaryota</taxon>
        <taxon>Metazoa</taxon>
        <taxon>Ecdysozoa</taxon>
        <taxon>Arthropoda</taxon>
        <taxon>Hexapoda</taxon>
        <taxon>Insecta</taxon>
        <taxon>Pterygota</taxon>
        <taxon>Neoptera</taxon>
        <taxon>Endopterygota</taxon>
        <taxon>Lepidoptera</taxon>
        <taxon>Glossata</taxon>
        <taxon>Ditrysia</taxon>
        <taxon>Tineoidea</taxon>
        <taxon>Psychidae</taxon>
        <taxon>Oiketicinae</taxon>
        <taxon>Eumeta</taxon>
    </lineage>
</organism>
<protein>
    <submittedName>
        <fullName evidence="1">Uncharacterized protein</fullName>
    </submittedName>
</protein>
<evidence type="ECO:0000313" key="1">
    <source>
        <dbReference type="EMBL" id="GBP36661.1"/>
    </source>
</evidence>
<evidence type="ECO:0000313" key="2">
    <source>
        <dbReference type="Proteomes" id="UP000299102"/>
    </source>
</evidence>
<dbReference type="EMBL" id="BGZK01000321">
    <property type="protein sequence ID" value="GBP36661.1"/>
    <property type="molecule type" value="Genomic_DNA"/>
</dbReference>
<proteinExistence type="predicted"/>
<keyword evidence="2" id="KW-1185">Reference proteome</keyword>
<name>A0A4C1VCT1_EUMVA</name>
<sequence>MSQNGDSGRPDESGAISARLGPLLAMRVISTPVICVHSGATRHKLCACFGELHQIIPNKVHGHRGGSGLGVGRHEATDALGEVTLGPICCEFTLYRLFGRQFSLKKNE</sequence>
<dbReference type="Proteomes" id="UP000299102">
    <property type="component" value="Unassembled WGS sequence"/>
</dbReference>